<protein>
    <recommendedName>
        <fullName evidence="4">Bacterial type II secretion system protein E domain-containing protein</fullName>
    </recommendedName>
</protein>
<dbReference type="InterPro" id="IPR027417">
    <property type="entry name" value="P-loop_NTPase"/>
</dbReference>
<evidence type="ECO:0000256" key="3">
    <source>
        <dbReference type="ARBA" id="ARBA00022840"/>
    </source>
</evidence>
<dbReference type="GO" id="GO:0016887">
    <property type="term" value="F:ATP hydrolysis activity"/>
    <property type="evidence" value="ECO:0007669"/>
    <property type="project" value="TreeGrafter"/>
</dbReference>
<accession>A0A2M7VGG1</accession>
<dbReference type="PROSITE" id="PS00662">
    <property type="entry name" value="T2SP_E"/>
    <property type="match status" value="1"/>
</dbReference>
<dbReference type="CDD" id="cd01129">
    <property type="entry name" value="PulE-GspE-like"/>
    <property type="match status" value="1"/>
</dbReference>
<name>A0A2M7VGG1_9BACT</name>
<comment type="caution">
    <text evidence="5">The sequence shown here is derived from an EMBL/GenBank/DDBJ whole genome shotgun (WGS) entry which is preliminary data.</text>
</comment>
<dbReference type="Gene3D" id="3.30.450.90">
    <property type="match status" value="1"/>
</dbReference>
<dbReference type="Pfam" id="PF00437">
    <property type="entry name" value="T2SSE"/>
    <property type="match status" value="1"/>
</dbReference>
<dbReference type="EMBL" id="PFPO01000010">
    <property type="protein sequence ID" value="PIZ99798.1"/>
    <property type="molecule type" value="Genomic_DNA"/>
</dbReference>
<dbReference type="SMART" id="SM00382">
    <property type="entry name" value="AAA"/>
    <property type="match status" value="1"/>
</dbReference>
<dbReference type="PANTHER" id="PTHR30258:SF1">
    <property type="entry name" value="PROTEIN TRANSPORT PROTEIN HOFB HOMOLOG"/>
    <property type="match status" value="1"/>
</dbReference>
<feature type="domain" description="Bacterial type II secretion system protein E" evidence="4">
    <location>
        <begin position="236"/>
        <end position="250"/>
    </location>
</feature>
<proteinExistence type="inferred from homology"/>
<keyword evidence="2" id="KW-0547">Nucleotide-binding</keyword>
<keyword evidence="3" id="KW-0067">ATP-binding</keyword>
<reference evidence="6" key="1">
    <citation type="submission" date="2017-09" db="EMBL/GenBank/DDBJ databases">
        <title>Depth-based differentiation of microbial function through sediment-hosted aquifers and enrichment of novel symbionts in the deep terrestrial subsurface.</title>
        <authorList>
            <person name="Probst A.J."/>
            <person name="Ladd B."/>
            <person name="Jarett J.K."/>
            <person name="Geller-Mcgrath D.E."/>
            <person name="Sieber C.M.K."/>
            <person name="Emerson J.B."/>
            <person name="Anantharaman K."/>
            <person name="Thomas B.C."/>
            <person name="Malmstrom R."/>
            <person name="Stieglmeier M."/>
            <person name="Klingl A."/>
            <person name="Woyke T."/>
            <person name="Ryan C.M."/>
            <person name="Banfield J.F."/>
        </authorList>
    </citation>
    <scope>NUCLEOTIDE SEQUENCE [LARGE SCALE GENOMIC DNA]</scope>
</reference>
<dbReference type="SUPFAM" id="SSF52540">
    <property type="entry name" value="P-loop containing nucleoside triphosphate hydrolases"/>
    <property type="match status" value="1"/>
</dbReference>
<evidence type="ECO:0000256" key="1">
    <source>
        <dbReference type="ARBA" id="ARBA00006611"/>
    </source>
</evidence>
<dbReference type="InterPro" id="IPR003593">
    <property type="entry name" value="AAA+_ATPase"/>
</dbReference>
<dbReference type="InterPro" id="IPR001482">
    <property type="entry name" value="T2SS/T4SS_dom"/>
</dbReference>
<dbReference type="Proteomes" id="UP000230405">
    <property type="component" value="Unassembled WGS sequence"/>
</dbReference>
<dbReference type="AlphaFoldDB" id="A0A2M7VGG1"/>
<gene>
    <name evidence="5" type="ORF">COX77_00395</name>
</gene>
<comment type="similarity">
    <text evidence="1">Belongs to the GSP E family.</text>
</comment>
<dbReference type="PANTHER" id="PTHR30258">
    <property type="entry name" value="TYPE II SECRETION SYSTEM PROTEIN GSPE-RELATED"/>
    <property type="match status" value="1"/>
</dbReference>
<dbReference type="FunFam" id="3.40.50.300:FF:000398">
    <property type="entry name" value="Type IV pilus assembly ATPase PilB"/>
    <property type="match status" value="1"/>
</dbReference>
<evidence type="ECO:0000313" key="6">
    <source>
        <dbReference type="Proteomes" id="UP000230405"/>
    </source>
</evidence>
<dbReference type="Gene3D" id="3.40.50.300">
    <property type="entry name" value="P-loop containing nucleotide triphosphate hydrolases"/>
    <property type="match status" value="1"/>
</dbReference>
<dbReference type="GO" id="GO:0005886">
    <property type="term" value="C:plasma membrane"/>
    <property type="evidence" value="ECO:0007669"/>
    <property type="project" value="TreeGrafter"/>
</dbReference>
<evidence type="ECO:0000256" key="2">
    <source>
        <dbReference type="ARBA" id="ARBA00022741"/>
    </source>
</evidence>
<feature type="non-terminal residue" evidence="5">
    <location>
        <position position="1"/>
    </location>
</feature>
<evidence type="ECO:0000313" key="5">
    <source>
        <dbReference type="EMBL" id="PIZ99798.1"/>
    </source>
</evidence>
<dbReference type="GO" id="GO:0005524">
    <property type="term" value="F:ATP binding"/>
    <property type="evidence" value="ECO:0007669"/>
    <property type="project" value="UniProtKB-KW"/>
</dbReference>
<organism evidence="5 6">
    <name type="scientific">Candidatus Komeilibacteria bacterium CG_4_10_14_0_2_um_filter_37_10</name>
    <dbReference type="NCBI Taxonomy" id="1974470"/>
    <lineage>
        <taxon>Bacteria</taxon>
        <taxon>Candidatus Komeiliibacteriota</taxon>
    </lineage>
</organism>
<evidence type="ECO:0000259" key="4">
    <source>
        <dbReference type="PROSITE" id="PS00662"/>
    </source>
</evidence>
<sequence length="424" mass="47961">QALNKYRKTIIEEFDDIMKTTVQEAKKSQKPEDIPIIRTADTLLVYANQNNSSDIHIEPYENKSLVRFRIDGMLHDVVELPKKIHNLLITRFKIMSKLRIDEHRAAQDGKLQFMSDDGRVDVRVSIIPIVEGEKIVMRLLSSKNKHLKLETLGFSEKDFTKVDKAISRPHGMILVTGPTGSGKSTTLYAVLNVLNAREVNISTIEDPVEYDIEGINQIQVNNKTNLTFASGLRALLRQDPDIIMVGEIRDRETAEISINSAMTGHLVLSTLHTNDAATTMPRFIDMGIEPFLISSTINIIIAQRLVRKLCHKCVASYTVKRTKLVELFNEESIFRVLGNKKEYRLYKSKGCAFCKKTGYQGRMGIYEVMEMSSSIKELVMKQANASEIHKQAIKEGMMSMLEDGLAKILKGETSAEEILRVTKD</sequence>